<dbReference type="CDD" id="cd00865">
    <property type="entry name" value="PEBP_bact_arch"/>
    <property type="match status" value="1"/>
</dbReference>
<dbReference type="PANTHER" id="PTHR30289:SF1">
    <property type="entry name" value="PEBP (PHOSPHATIDYLETHANOLAMINE-BINDING PROTEIN) FAMILY PROTEIN"/>
    <property type="match status" value="1"/>
</dbReference>
<dbReference type="STRING" id="407234.SAMN05421795_104230"/>
<gene>
    <name evidence="2" type="ORF">SAMN05421795_104230</name>
</gene>
<dbReference type="EMBL" id="FTOM01000004">
    <property type="protein sequence ID" value="SIS78485.1"/>
    <property type="molecule type" value="Genomic_DNA"/>
</dbReference>
<dbReference type="NCBIfam" id="TIGR00481">
    <property type="entry name" value="YbhB/YbcL family Raf kinase inhibitor-like protein"/>
    <property type="match status" value="1"/>
</dbReference>
<dbReference type="InterPro" id="IPR008914">
    <property type="entry name" value="PEBP"/>
</dbReference>
<feature type="chain" id="PRO_5012320268" evidence="1">
    <location>
        <begin position="28"/>
        <end position="187"/>
    </location>
</feature>
<dbReference type="Pfam" id="PF01161">
    <property type="entry name" value="PBP"/>
    <property type="match status" value="1"/>
</dbReference>
<reference evidence="3" key="1">
    <citation type="submission" date="2017-01" db="EMBL/GenBank/DDBJ databases">
        <authorList>
            <person name="Varghese N."/>
            <person name="Submissions S."/>
        </authorList>
    </citation>
    <scope>NUCLEOTIDE SEQUENCE [LARGE SCALE GENOMIC DNA]</scope>
    <source>
        <strain evidence="3">DSM 18714</strain>
    </source>
</reference>
<feature type="signal peptide" evidence="1">
    <location>
        <begin position="1"/>
        <end position="27"/>
    </location>
</feature>
<keyword evidence="3" id="KW-1185">Reference proteome</keyword>
<dbReference type="InterPro" id="IPR005247">
    <property type="entry name" value="YbhB_YbcL/LppC-like"/>
</dbReference>
<name>A0A1N7LXB4_9RHOB</name>
<dbReference type="Gene3D" id="3.90.280.10">
    <property type="entry name" value="PEBP-like"/>
    <property type="match status" value="1"/>
</dbReference>
<sequence>MTIELSRAPFGLALICATALAAAPASAEMTLTSPDIAPDTTIGADHVFGGFGCTGPNLSPALEWSGAPEGTNSYILTVYDPDAPTGSGFWHWSLFNIPATTTSLPGGIGQTADLPAGAIAARNDYSQNGWGGPCPPEGDAPHRYIFTIYAMPQEALPIDETASGAVVGFFAHVTGLDSASFTATYGR</sequence>
<dbReference type="SUPFAM" id="SSF49777">
    <property type="entry name" value="PEBP-like"/>
    <property type="match status" value="1"/>
</dbReference>
<dbReference type="PANTHER" id="PTHR30289">
    <property type="entry name" value="UNCHARACTERIZED PROTEIN YBCL-RELATED"/>
    <property type="match status" value="1"/>
</dbReference>
<proteinExistence type="predicted"/>
<accession>A0A1N7LXB4</accession>
<dbReference type="RefSeq" id="WP_076365881.1">
    <property type="nucleotide sequence ID" value="NZ_FTOM01000004.1"/>
</dbReference>
<keyword evidence="1" id="KW-0732">Signal</keyword>
<organism evidence="2 3">
    <name type="scientific">Phaeovulum vinaykumarii</name>
    <dbReference type="NCBI Taxonomy" id="407234"/>
    <lineage>
        <taxon>Bacteria</taxon>
        <taxon>Pseudomonadati</taxon>
        <taxon>Pseudomonadota</taxon>
        <taxon>Alphaproteobacteria</taxon>
        <taxon>Rhodobacterales</taxon>
        <taxon>Paracoccaceae</taxon>
        <taxon>Phaeovulum</taxon>
    </lineage>
</organism>
<protein>
    <submittedName>
        <fullName evidence="2">Phospholipid-binding protein, PBP family</fullName>
    </submittedName>
</protein>
<evidence type="ECO:0000313" key="2">
    <source>
        <dbReference type="EMBL" id="SIS78485.1"/>
    </source>
</evidence>
<evidence type="ECO:0000313" key="3">
    <source>
        <dbReference type="Proteomes" id="UP000186098"/>
    </source>
</evidence>
<dbReference type="InterPro" id="IPR036610">
    <property type="entry name" value="PEBP-like_sf"/>
</dbReference>
<dbReference type="Proteomes" id="UP000186098">
    <property type="component" value="Unassembled WGS sequence"/>
</dbReference>
<dbReference type="OrthoDB" id="9797506at2"/>
<evidence type="ECO:0000256" key="1">
    <source>
        <dbReference type="SAM" id="SignalP"/>
    </source>
</evidence>
<dbReference type="AlphaFoldDB" id="A0A1N7LXB4"/>